<name>A0AA85ASH5_9TREM</name>
<evidence type="ECO:0000259" key="1">
    <source>
        <dbReference type="PROSITE" id="PS50222"/>
    </source>
</evidence>
<organism evidence="2 3">
    <name type="scientific">Schistosoma mattheei</name>
    <dbReference type="NCBI Taxonomy" id="31246"/>
    <lineage>
        <taxon>Eukaryota</taxon>
        <taxon>Metazoa</taxon>
        <taxon>Spiralia</taxon>
        <taxon>Lophotrochozoa</taxon>
        <taxon>Platyhelminthes</taxon>
        <taxon>Trematoda</taxon>
        <taxon>Digenea</taxon>
        <taxon>Strigeidida</taxon>
        <taxon>Schistosomatoidea</taxon>
        <taxon>Schistosomatidae</taxon>
        <taxon>Schistosoma</taxon>
    </lineage>
</organism>
<sequence length="204" mass="23515">MHYKETFLHKWIELFDPEHTGFITYEQYCKTLGLIPRKRTLSKNLTDSTLLSSSVSSSSLSISSKQDNVNETFIGSFDKNVNETNITTIIQQSHSNEPNQKIEQTIITTEQHSTIHIQIDQTIKNTCTLKQSEVEINETEQQQQNEFPNQSNNPIHQNINNDSTNLPMINNQNIIIVNDEQLNNKHKPEFIDEDMVTVKENIIS</sequence>
<accession>A0AA85ASH5</accession>
<feature type="domain" description="EF-hand" evidence="1">
    <location>
        <begin position="3"/>
        <end position="38"/>
    </location>
</feature>
<dbReference type="GO" id="GO:0005509">
    <property type="term" value="F:calcium ion binding"/>
    <property type="evidence" value="ECO:0007669"/>
    <property type="project" value="InterPro"/>
</dbReference>
<proteinExistence type="predicted"/>
<evidence type="ECO:0000313" key="2">
    <source>
        <dbReference type="Proteomes" id="UP000050791"/>
    </source>
</evidence>
<dbReference type="PROSITE" id="PS50222">
    <property type="entry name" value="EF_HAND_2"/>
    <property type="match status" value="1"/>
</dbReference>
<dbReference type="InterPro" id="IPR002048">
    <property type="entry name" value="EF_hand_dom"/>
</dbReference>
<protein>
    <recommendedName>
        <fullName evidence="1">EF-hand domain-containing protein</fullName>
    </recommendedName>
</protein>
<evidence type="ECO:0000313" key="3">
    <source>
        <dbReference type="WBParaSite" id="SMTH1_103760.1"/>
    </source>
</evidence>
<dbReference type="AlphaFoldDB" id="A0AA85ASH5"/>
<dbReference type="WBParaSite" id="SMTH1_103760.1">
    <property type="protein sequence ID" value="SMTH1_103760.1"/>
    <property type="gene ID" value="SMTH1_103760"/>
</dbReference>
<dbReference type="Proteomes" id="UP000050791">
    <property type="component" value="Unassembled WGS sequence"/>
</dbReference>
<reference evidence="3" key="1">
    <citation type="submission" date="2023-11" db="UniProtKB">
        <authorList>
            <consortium name="WormBaseParasite"/>
        </authorList>
    </citation>
    <scope>IDENTIFICATION</scope>
</reference>